<dbReference type="Proteomes" id="UP000645462">
    <property type="component" value="Unassembled WGS sequence"/>
</dbReference>
<comment type="caution">
    <text evidence="6">The sequence shown here is derived from an EMBL/GenBank/DDBJ whole genome shotgun (WGS) entry which is preliminary data.</text>
</comment>
<dbReference type="InterPro" id="IPR036196">
    <property type="entry name" value="Ptyr_pPase_sf"/>
</dbReference>
<dbReference type="EMBL" id="BMFC01000011">
    <property type="protein sequence ID" value="GGC15419.1"/>
    <property type="molecule type" value="Genomic_DNA"/>
</dbReference>
<dbReference type="PANTHER" id="PTHR11717">
    <property type="entry name" value="LOW MOLECULAR WEIGHT PROTEIN TYROSINE PHOSPHATASE"/>
    <property type="match status" value="1"/>
</dbReference>
<keyword evidence="3" id="KW-0378">Hydrolase</keyword>
<evidence type="ECO:0000256" key="3">
    <source>
        <dbReference type="ARBA" id="ARBA00022801"/>
    </source>
</evidence>
<dbReference type="PRINTS" id="PR00719">
    <property type="entry name" value="LMWPTPASE"/>
</dbReference>
<proteinExistence type="inferred from homology"/>
<evidence type="ECO:0000259" key="5">
    <source>
        <dbReference type="SMART" id="SM00226"/>
    </source>
</evidence>
<evidence type="ECO:0000313" key="6">
    <source>
        <dbReference type="EMBL" id="GGC15419.1"/>
    </source>
</evidence>
<dbReference type="EC" id="3.1.3.48" evidence="2"/>
<dbReference type="Gene3D" id="3.40.50.2300">
    <property type="match status" value="1"/>
</dbReference>
<dbReference type="InterPro" id="IPR017867">
    <property type="entry name" value="Tyr_phospatase_low_mol_wt"/>
</dbReference>
<dbReference type="PANTHER" id="PTHR11717:SF7">
    <property type="entry name" value="LOW MOLECULAR WEIGHT PHOSPHOTYROSINE PROTEIN PHOSPHATASE"/>
    <property type="match status" value="1"/>
</dbReference>
<dbReference type="CDD" id="cd16343">
    <property type="entry name" value="LMWPTP"/>
    <property type="match status" value="1"/>
</dbReference>
<gene>
    <name evidence="6" type="primary">ptpA</name>
    <name evidence="6" type="ORF">GCM10011363_34880</name>
</gene>
<organism evidence="6 7">
    <name type="scientific">Marivita lacus</name>
    <dbReference type="NCBI Taxonomy" id="1323742"/>
    <lineage>
        <taxon>Bacteria</taxon>
        <taxon>Pseudomonadati</taxon>
        <taxon>Pseudomonadota</taxon>
        <taxon>Alphaproteobacteria</taxon>
        <taxon>Rhodobacterales</taxon>
        <taxon>Roseobacteraceae</taxon>
        <taxon>Marivita</taxon>
    </lineage>
</organism>
<dbReference type="InterPro" id="IPR050438">
    <property type="entry name" value="LMW_PTPase"/>
</dbReference>
<dbReference type="Pfam" id="PF01451">
    <property type="entry name" value="LMWPc"/>
    <property type="match status" value="1"/>
</dbReference>
<reference evidence="7" key="1">
    <citation type="journal article" date="2019" name="Int. J. Syst. Evol. Microbiol.">
        <title>The Global Catalogue of Microorganisms (GCM) 10K type strain sequencing project: providing services to taxonomists for standard genome sequencing and annotation.</title>
        <authorList>
            <consortium name="The Broad Institute Genomics Platform"/>
            <consortium name="The Broad Institute Genome Sequencing Center for Infectious Disease"/>
            <person name="Wu L."/>
            <person name="Ma J."/>
        </authorList>
    </citation>
    <scope>NUCLEOTIDE SEQUENCE [LARGE SCALE GENOMIC DNA]</scope>
    <source>
        <strain evidence="7">CGMCC 1.12478</strain>
    </source>
</reference>
<sequence length="153" mass="16582">MTHRILFVCLGNICRSPTAEAVTRAKAAARGMDVILDSAGTGDWHIGKPPYGPMQEAARAKGYDLSSLRARQVSRSDFTEYDLIVVMDDDNAANLAALGPADRVALFTQYAQDSGADHVPDPYFTRDFDGALALIEHCADGLLDALERPARQD</sequence>
<evidence type="ECO:0000256" key="4">
    <source>
        <dbReference type="ARBA" id="ARBA00022912"/>
    </source>
</evidence>
<keyword evidence="4" id="KW-0904">Protein phosphatase</keyword>
<evidence type="ECO:0000256" key="2">
    <source>
        <dbReference type="ARBA" id="ARBA00013064"/>
    </source>
</evidence>
<dbReference type="SMART" id="SM00226">
    <property type="entry name" value="LMWPc"/>
    <property type="match status" value="1"/>
</dbReference>
<keyword evidence="7" id="KW-1185">Reference proteome</keyword>
<dbReference type="SUPFAM" id="SSF52788">
    <property type="entry name" value="Phosphotyrosine protein phosphatases I"/>
    <property type="match status" value="1"/>
</dbReference>
<comment type="similarity">
    <text evidence="1">Belongs to the low molecular weight phosphotyrosine protein phosphatase family.</text>
</comment>
<accession>A0ABQ1L1D3</accession>
<feature type="domain" description="Phosphotyrosine protein phosphatase I" evidence="5">
    <location>
        <begin position="3"/>
        <end position="145"/>
    </location>
</feature>
<name>A0ABQ1L1D3_9RHOB</name>
<dbReference type="InterPro" id="IPR023485">
    <property type="entry name" value="Ptyr_pPase"/>
</dbReference>
<protein>
    <recommendedName>
        <fullName evidence="2">protein-tyrosine-phosphatase</fullName>
        <ecNumber evidence="2">3.1.3.48</ecNumber>
    </recommendedName>
</protein>
<dbReference type="RefSeq" id="WP_188483340.1">
    <property type="nucleotide sequence ID" value="NZ_BMFC01000011.1"/>
</dbReference>
<evidence type="ECO:0000256" key="1">
    <source>
        <dbReference type="ARBA" id="ARBA00011063"/>
    </source>
</evidence>
<evidence type="ECO:0000313" key="7">
    <source>
        <dbReference type="Proteomes" id="UP000645462"/>
    </source>
</evidence>